<dbReference type="PANTHER" id="PTHR35526">
    <property type="entry name" value="ANTI-SIGMA-F FACTOR RSBW-RELATED"/>
    <property type="match status" value="1"/>
</dbReference>
<evidence type="ECO:0000313" key="4">
    <source>
        <dbReference type="Proteomes" id="UP001236014"/>
    </source>
</evidence>
<evidence type="ECO:0000259" key="2">
    <source>
        <dbReference type="Pfam" id="PF13581"/>
    </source>
</evidence>
<keyword evidence="1" id="KW-0418">Kinase</keyword>
<proteinExistence type="predicted"/>
<dbReference type="GO" id="GO:0005524">
    <property type="term" value="F:ATP binding"/>
    <property type="evidence" value="ECO:0007669"/>
    <property type="project" value="UniProtKB-KW"/>
</dbReference>
<name>A0A9Y2IAN6_9PSEU</name>
<feature type="domain" description="Histidine kinase/HSP90-like ATPase" evidence="2">
    <location>
        <begin position="16"/>
        <end position="120"/>
    </location>
</feature>
<dbReference type="GO" id="GO:0004674">
    <property type="term" value="F:protein serine/threonine kinase activity"/>
    <property type="evidence" value="ECO:0007669"/>
    <property type="project" value="UniProtKB-KW"/>
</dbReference>
<reference evidence="3 4" key="1">
    <citation type="submission" date="2023-06" db="EMBL/GenBank/DDBJ databases">
        <authorList>
            <person name="Oyuntsetseg B."/>
            <person name="Kim S.B."/>
        </authorList>
    </citation>
    <scope>NUCLEOTIDE SEQUENCE [LARGE SCALE GENOMIC DNA]</scope>
    <source>
        <strain evidence="3 4">2-15</strain>
    </source>
</reference>
<accession>A0A9Y2IAN6</accession>
<keyword evidence="1" id="KW-0723">Serine/threonine-protein kinase</keyword>
<keyword evidence="1" id="KW-0808">Transferase</keyword>
<dbReference type="Gene3D" id="3.30.565.10">
    <property type="entry name" value="Histidine kinase-like ATPase, C-terminal domain"/>
    <property type="match status" value="1"/>
</dbReference>
<dbReference type="PANTHER" id="PTHR35526:SF3">
    <property type="entry name" value="ANTI-SIGMA-F FACTOR RSBW"/>
    <property type="match status" value="1"/>
</dbReference>
<dbReference type="InterPro" id="IPR050267">
    <property type="entry name" value="Anti-sigma-factor_SerPK"/>
</dbReference>
<evidence type="ECO:0000313" key="3">
    <source>
        <dbReference type="EMBL" id="WIX75003.1"/>
    </source>
</evidence>
<organism evidence="3 4">
    <name type="scientific">Amycolatopsis carbonis</name>
    <dbReference type="NCBI Taxonomy" id="715471"/>
    <lineage>
        <taxon>Bacteria</taxon>
        <taxon>Bacillati</taxon>
        <taxon>Actinomycetota</taxon>
        <taxon>Actinomycetes</taxon>
        <taxon>Pseudonocardiales</taxon>
        <taxon>Pseudonocardiaceae</taxon>
        <taxon>Amycolatopsis</taxon>
    </lineage>
</organism>
<protein>
    <submittedName>
        <fullName evidence="3">ATP-binding protein</fullName>
    </submittedName>
</protein>
<dbReference type="CDD" id="cd16936">
    <property type="entry name" value="HATPase_RsbW-like"/>
    <property type="match status" value="1"/>
</dbReference>
<sequence length="129" mass="13484">MEVPAPVDAECALPESVAGLASARDFTRATLTGWGFGAVADDAQLIVTELATNAVQHGKGKPVLRLKYTGSVVRLEIADDSTALPATRESGPDGGWGLRLVQELSLAWGVTPGASGKVVWCELGRTPRE</sequence>
<dbReference type="EMBL" id="CP127294">
    <property type="protein sequence ID" value="WIX75003.1"/>
    <property type="molecule type" value="Genomic_DNA"/>
</dbReference>
<dbReference type="InterPro" id="IPR003594">
    <property type="entry name" value="HATPase_dom"/>
</dbReference>
<dbReference type="Pfam" id="PF13581">
    <property type="entry name" value="HATPase_c_2"/>
    <property type="match status" value="1"/>
</dbReference>
<keyword evidence="3" id="KW-0067">ATP-binding</keyword>
<dbReference type="KEGG" id="acab:QRX50_25935"/>
<dbReference type="AlphaFoldDB" id="A0A9Y2IAN6"/>
<dbReference type="Proteomes" id="UP001236014">
    <property type="component" value="Chromosome"/>
</dbReference>
<keyword evidence="4" id="KW-1185">Reference proteome</keyword>
<gene>
    <name evidence="3" type="ORF">QRX50_25935</name>
</gene>
<dbReference type="SUPFAM" id="SSF55874">
    <property type="entry name" value="ATPase domain of HSP90 chaperone/DNA topoisomerase II/histidine kinase"/>
    <property type="match status" value="1"/>
</dbReference>
<dbReference type="InterPro" id="IPR036890">
    <property type="entry name" value="HATPase_C_sf"/>
</dbReference>
<keyword evidence="3" id="KW-0547">Nucleotide-binding</keyword>
<evidence type="ECO:0000256" key="1">
    <source>
        <dbReference type="ARBA" id="ARBA00022527"/>
    </source>
</evidence>
<dbReference type="RefSeq" id="WP_285965780.1">
    <property type="nucleotide sequence ID" value="NZ_CP127294.1"/>
</dbReference>